<dbReference type="InterPro" id="IPR029063">
    <property type="entry name" value="SAM-dependent_MTases_sf"/>
</dbReference>
<dbReference type="GO" id="GO:0008757">
    <property type="term" value="F:S-adenosylmethionine-dependent methyltransferase activity"/>
    <property type="evidence" value="ECO:0007669"/>
    <property type="project" value="InterPro"/>
</dbReference>
<feature type="domain" description="Methyltransferase type 11" evidence="1">
    <location>
        <begin position="36"/>
        <end position="107"/>
    </location>
</feature>
<keyword evidence="3" id="KW-1185">Reference proteome</keyword>
<dbReference type="GO" id="GO:0032259">
    <property type="term" value="P:methylation"/>
    <property type="evidence" value="ECO:0007669"/>
    <property type="project" value="UniProtKB-KW"/>
</dbReference>
<dbReference type="Pfam" id="PF08241">
    <property type="entry name" value="Methyltransf_11"/>
    <property type="match status" value="1"/>
</dbReference>
<dbReference type="Gene3D" id="3.40.50.150">
    <property type="entry name" value="Vaccinia Virus protein VP39"/>
    <property type="match status" value="1"/>
</dbReference>
<dbReference type="EMBL" id="QLMJ01000003">
    <property type="protein sequence ID" value="RAK40623.1"/>
    <property type="molecule type" value="Genomic_DNA"/>
</dbReference>
<dbReference type="AlphaFoldDB" id="A0A327ZIE2"/>
<evidence type="ECO:0000313" key="2">
    <source>
        <dbReference type="EMBL" id="RAK40623.1"/>
    </source>
</evidence>
<sequence length="111" mass="11960">MSHWALYNSRQSTRPIRELCRQAMALTGPGAGRTAVDLGCGAGRETAALLAAGWRVVAHDSEPGTQLRISRTVGGTHERLRVRVCGFEDLSELPPADLIYAGYSLPHQSST</sequence>
<keyword evidence="2" id="KW-0808">Transferase</keyword>
<accession>A0A327ZIE2</accession>
<dbReference type="Proteomes" id="UP000249341">
    <property type="component" value="Unassembled WGS sequence"/>
</dbReference>
<protein>
    <submittedName>
        <fullName evidence="2">Methyltransferase family protein</fullName>
    </submittedName>
</protein>
<name>A0A327ZIE2_9ACTN</name>
<comment type="caution">
    <text evidence="2">The sequence shown here is derived from an EMBL/GenBank/DDBJ whole genome shotgun (WGS) entry which is preliminary data.</text>
</comment>
<keyword evidence="2" id="KW-0489">Methyltransferase</keyword>
<evidence type="ECO:0000259" key="1">
    <source>
        <dbReference type="Pfam" id="PF08241"/>
    </source>
</evidence>
<dbReference type="SUPFAM" id="SSF53335">
    <property type="entry name" value="S-adenosyl-L-methionine-dependent methyltransferases"/>
    <property type="match status" value="1"/>
</dbReference>
<dbReference type="InterPro" id="IPR013216">
    <property type="entry name" value="Methyltransf_11"/>
</dbReference>
<evidence type="ECO:0000313" key="3">
    <source>
        <dbReference type="Proteomes" id="UP000249341"/>
    </source>
</evidence>
<reference evidence="2 3" key="1">
    <citation type="submission" date="2018-06" db="EMBL/GenBank/DDBJ databases">
        <title>Genomic Encyclopedia of Type Strains, Phase III (KMG-III): the genomes of soil and plant-associated and newly described type strains.</title>
        <authorList>
            <person name="Whitman W."/>
        </authorList>
    </citation>
    <scope>NUCLEOTIDE SEQUENCE [LARGE SCALE GENOMIC DNA]</scope>
    <source>
        <strain evidence="2 3">CGMCC 4.7090</strain>
    </source>
</reference>
<dbReference type="CDD" id="cd02440">
    <property type="entry name" value="AdoMet_MTases"/>
    <property type="match status" value="1"/>
</dbReference>
<organism evidence="2 3">
    <name type="scientific">Actinoplanes lutulentus</name>
    <dbReference type="NCBI Taxonomy" id="1287878"/>
    <lineage>
        <taxon>Bacteria</taxon>
        <taxon>Bacillati</taxon>
        <taxon>Actinomycetota</taxon>
        <taxon>Actinomycetes</taxon>
        <taxon>Micromonosporales</taxon>
        <taxon>Micromonosporaceae</taxon>
        <taxon>Actinoplanes</taxon>
    </lineage>
</organism>
<dbReference type="RefSeq" id="WP_245972407.1">
    <property type="nucleotide sequence ID" value="NZ_JACHWI010000004.1"/>
</dbReference>
<proteinExistence type="predicted"/>
<gene>
    <name evidence="2" type="ORF">B0I29_103663</name>
</gene>